<dbReference type="EMBL" id="CAADRP010001963">
    <property type="protein sequence ID" value="VFU58039.1"/>
    <property type="molecule type" value="Genomic_DNA"/>
</dbReference>
<sequence length="116" mass="13271">MEEAQCLMEGRRNGLQSKFKLSLGLLGAQKFKFKIWLSDLVNLFEMVPSPEFEARKARRALKGTAFDESPKIVEICKLSPVQHQQRASAEMPTLSLIQPSRITWQTRMQSFKAKSN</sequence>
<gene>
    <name evidence="1" type="ORF">SVIM_LOCUS422058</name>
</gene>
<evidence type="ECO:0000313" key="1">
    <source>
        <dbReference type="EMBL" id="VFU58039.1"/>
    </source>
</evidence>
<proteinExistence type="predicted"/>
<protein>
    <submittedName>
        <fullName evidence="1">Uncharacterized protein</fullName>
    </submittedName>
</protein>
<name>A0A6N2MUC4_SALVM</name>
<reference evidence="1" key="1">
    <citation type="submission" date="2019-03" db="EMBL/GenBank/DDBJ databases">
        <authorList>
            <person name="Mank J."/>
            <person name="Almeida P."/>
        </authorList>
    </citation>
    <scope>NUCLEOTIDE SEQUENCE</scope>
    <source>
        <strain evidence="1">78183</strain>
    </source>
</reference>
<dbReference type="AlphaFoldDB" id="A0A6N2MUC4"/>
<accession>A0A6N2MUC4</accession>
<organism evidence="1">
    <name type="scientific">Salix viminalis</name>
    <name type="common">Common osier</name>
    <name type="synonym">Basket willow</name>
    <dbReference type="NCBI Taxonomy" id="40686"/>
    <lineage>
        <taxon>Eukaryota</taxon>
        <taxon>Viridiplantae</taxon>
        <taxon>Streptophyta</taxon>
        <taxon>Embryophyta</taxon>
        <taxon>Tracheophyta</taxon>
        <taxon>Spermatophyta</taxon>
        <taxon>Magnoliopsida</taxon>
        <taxon>eudicotyledons</taxon>
        <taxon>Gunneridae</taxon>
        <taxon>Pentapetalae</taxon>
        <taxon>rosids</taxon>
        <taxon>fabids</taxon>
        <taxon>Malpighiales</taxon>
        <taxon>Salicaceae</taxon>
        <taxon>Saliceae</taxon>
        <taxon>Salix</taxon>
    </lineage>
</organism>